<organism evidence="1 2">
    <name type="scientific">Nocardioides panaciterrulae</name>
    <dbReference type="NCBI Taxonomy" id="661492"/>
    <lineage>
        <taxon>Bacteria</taxon>
        <taxon>Bacillati</taxon>
        <taxon>Actinomycetota</taxon>
        <taxon>Actinomycetes</taxon>
        <taxon>Propionibacteriales</taxon>
        <taxon>Nocardioidaceae</taxon>
        <taxon>Nocardioides</taxon>
    </lineage>
</organism>
<evidence type="ECO:0000313" key="1">
    <source>
        <dbReference type="EMBL" id="NYD42715.1"/>
    </source>
</evidence>
<dbReference type="Pfam" id="PF08002">
    <property type="entry name" value="DUF1697"/>
    <property type="match status" value="1"/>
</dbReference>
<dbReference type="InterPro" id="IPR012545">
    <property type="entry name" value="DUF1697"/>
</dbReference>
<name>A0A7Y9JB93_9ACTN</name>
<dbReference type="PANTHER" id="PTHR36439">
    <property type="entry name" value="BLL4334 PROTEIN"/>
    <property type="match status" value="1"/>
</dbReference>
<dbReference type="Gene3D" id="3.30.70.1280">
    <property type="entry name" value="SP0830-like domains"/>
    <property type="match status" value="1"/>
</dbReference>
<dbReference type="PANTHER" id="PTHR36439:SF1">
    <property type="entry name" value="DUF1697 DOMAIN-CONTAINING PROTEIN"/>
    <property type="match status" value="1"/>
</dbReference>
<reference evidence="1 2" key="1">
    <citation type="submission" date="2020-07" db="EMBL/GenBank/DDBJ databases">
        <title>Sequencing the genomes of 1000 actinobacteria strains.</title>
        <authorList>
            <person name="Klenk H.-P."/>
        </authorList>
    </citation>
    <scope>NUCLEOTIDE SEQUENCE [LARGE SCALE GENOMIC DNA]</scope>
    <source>
        <strain evidence="1 2">DSM 21350</strain>
    </source>
</reference>
<proteinExistence type="predicted"/>
<dbReference type="EMBL" id="JACCBG010000001">
    <property type="protein sequence ID" value="NYD42715.1"/>
    <property type="molecule type" value="Genomic_DNA"/>
</dbReference>
<keyword evidence="2" id="KW-1185">Reference proteome</keyword>
<evidence type="ECO:0000313" key="2">
    <source>
        <dbReference type="Proteomes" id="UP000535511"/>
    </source>
</evidence>
<dbReference type="SUPFAM" id="SSF160379">
    <property type="entry name" value="SP0830-like"/>
    <property type="match status" value="1"/>
</dbReference>
<protein>
    <submittedName>
        <fullName evidence="1">Uncharacterized protein (DUF1697 family)</fullName>
    </submittedName>
</protein>
<gene>
    <name evidence="1" type="ORF">BJZ21_002798</name>
</gene>
<dbReference type="Proteomes" id="UP000535511">
    <property type="component" value="Unassembled WGS sequence"/>
</dbReference>
<dbReference type="RefSeq" id="WP_179664314.1">
    <property type="nucleotide sequence ID" value="NZ_JACCBG010000001.1"/>
</dbReference>
<sequence>MATYIAFLRAINLGATRKFPKDAIRAATEAAGGQRVETYINTGNVRLDSRLRSRERVEEVLEEAYLADRGFPVPTIAFTPEELGAIAEDAKRFADEHRDGGGGGHYVSLLKQEPSAEAIAALEERSSAGQVARVGGRAVHLLISTDYHRATLTNTQVEQHLGVSTNRNLTVVRTLAERWGG</sequence>
<comment type="caution">
    <text evidence="1">The sequence shown here is derived from an EMBL/GenBank/DDBJ whole genome shotgun (WGS) entry which is preliminary data.</text>
</comment>
<dbReference type="AlphaFoldDB" id="A0A7Y9JB93"/>
<accession>A0A7Y9JB93</accession>